<dbReference type="AlphaFoldDB" id="A0A4Q7TYA4"/>
<dbReference type="Pfam" id="PF00899">
    <property type="entry name" value="ThiF"/>
    <property type="match status" value="1"/>
</dbReference>
<feature type="domain" description="THIF-type NAD/FAD binding fold" evidence="1">
    <location>
        <begin position="10"/>
        <end position="273"/>
    </location>
</feature>
<dbReference type="Gene3D" id="3.40.50.720">
    <property type="entry name" value="NAD(P)-binding Rossmann-like Domain"/>
    <property type="match status" value="1"/>
</dbReference>
<accession>A0A4Q7TYA4</accession>
<dbReference type="EMBL" id="SHKI01000005">
    <property type="protein sequence ID" value="RZT64692.1"/>
    <property type="molecule type" value="Genomic_DNA"/>
</dbReference>
<dbReference type="PANTHER" id="PTHR43267">
    <property type="entry name" value="TRNA THREONYLCARBAMOYLADENOSINE DEHYDRATASE"/>
    <property type="match status" value="1"/>
</dbReference>
<dbReference type="InterPro" id="IPR000594">
    <property type="entry name" value="ThiF_NAD_FAD-bd"/>
</dbReference>
<dbReference type="OrthoDB" id="5149792at2"/>
<dbReference type="InterPro" id="IPR035985">
    <property type="entry name" value="Ubiquitin-activating_enz"/>
</dbReference>
<name>A0A4Q7TYA4_9MICO</name>
<dbReference type="InterPro" id="IPR045886">
    <property type="entry name" value="ThiF/MoeB/HesA"/>
</dbReference>
<dbReference type="GO" id="GO:0061503">
    <property type="term" value="F:tRNA threonylcarbamoyladenosine dehydratase"/>
    <property type="evidence" value="ECO:0007669"/>
    <property type="project" value="TreeGrafter"/>
</dbReference>
<evidence type="ECO:0000313" key="3">
    <source>
        <dbReference type="Proteomes" id="UP000291832"/>
    </source>
</evidence>
<keyword evidence="3" id="KW-1185">Reference proteome</keyword>
<proteinExistence type="predicted"/>
<dbReference type="SUPFAM" id="SSF69572">
    <property type="entry name" value="Activating enzymes of the ubiquitin-like proteins"/>
    <property type="match status" value="1"/>
</dbReference>
<reference evidence="2 3" key="1">
    <citation type="journal article" date="2015" name="Stand. Genomic Sci.">
        <title>Genomic Encyclopedia of Bacterial and Archaeal Type Strains, Phase III: the genomes of soil and plant-associated and newly described type strains.</title>
        <authorList>
            <person name="Whitman W.B."/>
            <person name="Woyke T."/>
            <person name="Klenk H.P."/>
            <person name="Zhou Y."/>
            <person name="Lilburn T.G."/>
            <person name="Beck B.J."/>
            <person name="De Vos P."/>
            <person name="Vandamme P."/>
            <person name="Eisen J.A."/>
            <person name="Garrity G."/>
            <person name="Hugenholtz P."/>
            <person name="Kyrpides N.C."/>
        </authorList>
    </citation>
    <scope>NUCLEOTIDE SEQUENCE [LARGE SCALE GENOMIC DNA]</scope>
    <source>
        <strain evidence="2 3">RF6</strain>
    </source>
</reference>
<evidence type="ECO:0000313" key="2">
    <source>
        <dbReference type="EMBL" id="RZT64692.1"/>
    </source>
</evidence>
<dbReference type="PANTHER" id="PTHR43267:SF1">
    <property type="entry name" value="TRNA THREONYLCARBAMOYLADENOSINE DEHYDRATASE"/>
    <property type="match status" value="1"/>
</dbReference>
<evidence type="ECO:0000259" key="1">
    <source>
        <dbReference type="Pfam" id="PF00899"/>
    </source>
</evidence>
<sequence>MRGSVSAPEYSRNFGFWNEDEQRALMAARVAIAGVGGDGFQLGLKLARMGVARFSIADPEVFEPENVNRVEGATVSSFNRRKADVFRDRVLDINPDAEIDVFLDGVTPDNIEAFMRGASLVLDESELTKPEIGSLIARQARAQGIPDLLVMNVGFAAQVTSFAPDSPWTFERFMGFSATMSLDEIAAAGVDFSRCLPYVPGYTDLRSLQAVQGTVDTPPASLPSISIGVDVASAIGSAQAFLHLTAGVANRRRTPVWAPRVAYTDAYSLRTRVVRAGKLAHLRGLLLAAGRQKLGLNPLGSYTPADIARRAAGRVEA</sequence>
<organism evidence="2 3">
    <name type="scientific">Leucobacter luti</name>
    <dbReference type="NCBI Taxonomy" id="340320"/>
    <lineage>
        <taxon>Bacteria</taxon>
        <taxon>Bacillati</taxon>
        <taxon>Actinomycetota</taxon>
        <taxon>Actinomycetes</taxon>
        <taxon>Micrococcales</taxon>
        <taxon>Microbacteriaceae</taxon>
        <taxon>Leucobacter</taxon>
    </lineage>
</organism>
<dbReference type="CDD" id="cd01483">
    <property type="entry name" value="E1_enzyme_family"/>
    <property type="match status" value="1"/>
</dbReference>
<dbReference type="Proteomes" id="UP000291832">
    <property type="component" value="Unassembled WGS sequence"/>
</dbReference>
<gene>
    <name evidence="2" type="ORF">EV139_2114</name>
</gene>
<comment type="caution">
    <text evidence="2">The sequence shown here is derived from an EMBL/GenBank/DDBJ whole genome shotgun (WGS) entry which is preliminary data.</text>
</comment>
<dbReference type="GO" id="GO:0008641">
    <property type="term" value="F:ubiquitin-like modifier activating enzyme activity"/>
    <property type="evidence" value="ECO:0007669"/>
    <property type="project" value="InterPro"/>
</dbReference>
<protein>
    <submittedName>
        <fullName evidence="2">ThiF family protein</fullName>
    </submittedName>
</protein>
<dbReference type="RefSeq" id="WP_130454475.1">
    <property type="nucleotide sequence ID" value="NZ_QYAG01000001.1"/>
</dbReference>
<dbReference type="GO" id="GO:0061504">
    <property type="term" value="P:cyclic threonylcarbamoyladenosine biosynthetic process"/>
    <property type="evidence" value="ECO:0007669"/>
    <property type="project" value="TreeGrafter"/>
</dbReference>